<dbReference type="AlphaFoldDB" id="A0A0M3J783"/>
<reference evidence="5 6" key="2">
    <citation type="submission" date="2018-11" db="EMBL/GenBank/DDBJ databases">
        <authorList>
            <consortium name="Pathogen Informatics"/>
        </authorList>
    </citation>
    <scope>NUCLEOTIDE SEQUENCE [LARGE SCALE GENOMIC DNA]</scope>
</reference>
<evidence type="ECO:0000259" key="4">
    <source>
        <dbReference type="Pfam" id="PF00501"/>
    </source>
</evidence>
<dbReference type="InterPro" id="IPR042099">
    <property type="entry name" value="ANL_N_sf"/>
</dbReference>
<dbReference type="OrthoDB" id="5840654at2759"/>
<dbReference type="Pfam" id="PF00501">
    <property type="entry name" value="AMP-binding"/>
    <property type="match status" value="1"/>
</dbReference>
<dbReference type="SUPFAM" id="SSF56801">
    <property type="entry name" value="Acetyl-CoA synthetase-like"/>
    <property type="match status" value="1"/>
</dbReference>
<dbReference type="PANTHER" id="PTHR43272">
    <property type="entry name" value="LONG-CHAIN-FATTY-ACID--COA LIGASE"/>
    <property type="match status" value="1"/>
</dbReference>
<keyword evidence="1" id="KW-0436">Ligase</keyword>
<dbReference type="Proteomes" id="UP000267096">
    <property type="component" value="Unassembled WGS sequence"/>
</dbReference>
<dbReference type="EMBL" id="UYRR01004943">
    <property type="protein sequence ID" value="VDK21450.1"/>
    <property type="molecule type" value="Genomic_DNA"/>
</dbReference>
<evidence type="ECO:0000313" key="6">
    <source>
        <dbReference type="Proteomes" id="UP000267096"/>
    </source>
</evidence>
<organism evidence="7">
    <name type="scientific">Anisakis simplex</name>
    <name type="common">Herring worm</name>
    <dbReference type="NCBI Taxonomy" id="6269"/>
    <lineage>
        <taxon>Eukaryota</taxon>
        <taxon>Metazoa</taxon>
        <taxon>Ecdysozoa</taxon>
        <taxon>Nematoda</taxon>
        <taxon>Chromadorea</taxon>
        <taxon>Rhabditida</taxon>
        <taxon>Spirurina</taxon>
        <taxon>Ascaridomorpha</taxon>
        <taxon>Ascaridoidea</taxon>
        <taxon>Anisakidae</taxon>
        <taxon>Anisakis</taxon>
        <taxon>Anisakis simplex complex</taxon>
    </lineage>
</organism>
<evidence type="ECO:0000256" key="2">
    <source>
        <dbReference type="ARBA" id="ARBA00022832"/>
    </source>
</evidence>
<protein>
    <recommendedName>
        <fullName evidence="3">long-chain-fatty-acid--CoA ligase</fullName>
        <ecNumber evidence="3">6.2.1.3</ecNumber>
    </recommendedName>
</protein>
<gene>
    <name evidence="5" type="ORF">ASIM_LOCUS3268</name>
</gene>
<dbReference type="GO" id="GO:0004467">
    <property type="term" value="F:long-chain fatty acid-CoA ligase activity"/>
    <property type="evidence" value="ECO:0007669"/>
    <property type="project" value="UniProtKB-EC"/>
</dbReference>
<dbReference type="InterPro" id="IPR000873">
    <property type="entry name" value="AMP-dep_synth/lig_dom"/>
</dbReference>
<sequence length="206" mass="23303">MDWLMSFGQRRSDRKHEKLNPHSLTLPGSERIHQSLLVKPNDLLETPPDEDVTTIFDLLQRAVKLTNNGKFIGERAADGSIEWISYKQAIEDAKSMGSALLHFGIEAGESTRVGIAGLNSSRYMITQYALLSYSIVAVPLYYNYKFDALCEIINNCDLEVIFCDTLGRAESFIKCANDGMLTSLKRIIIMDRNVQFHDVPHQDCQQ</sequence>
<accession>A0A0M3J783</accession>
<dbReference type="PANTHER" id="PTHR43272:SF89">
    <property type="entry name" value="LONG-CHAIN-FATTY-ACID--COA LIGASE"/>
    <property type="match status" value="1"/>
</dbReference>
<evidence type="ECO:0000256" key="1">
    <source>
        <dbReference type="ARBA" id="ARBA00022598"/>
    </source>
</evidence>
<keyword evidence="2" id="KW-0443">Lipid metabolism</keyword>
<dbReference type="GO" id="GO:0016020">
    <property type="term" value="C:membrane"/>
    <property type="evidence" value="ECO:0007669"/>
    <property type="project" value="TreeGrafter"/>
</dbReference>
<dbReference type="EC" id="6.2.1.3" evidence="3"/>
<reference evidence="7" key="1">
    <citation type="submission" date="2017-02" db="UniProtKB">
        <authorList>
            <consortium name="WormBaseParasite"/>
        </authorList>
    </citation>
    <scope>IDENTIFICATION</scope>
</reference>
<name>A0A0M3J783_ANISI</name>
<dbReference type="Gene3D" id="3.40.50.12780">
    <property type="entry name" value="N-terminal domain of ligase-like"/>
    <property type="match status" value="1"/>
</dbReference>
<keyword evidence="6" id="KW-1185">Reference proteome</keyword>
<evidence type="ECO:0000313" key="7">
    <source>
        <dbReference type="WBParaSite" id="ASIM_0000342701-mRNA-1"/>
    </source>
</evidence>
<keyword evidence="2" id="KW-0276">Fatty acid metabolism</keyword>
<proteinExistence type="predicted"/>
<dbReference type="GO" id="GO:0005783">
    <property type="term" value="C:endoplasmic reticulum"/>
    <property type="evidence" value="ECO:0007669"/>
    <property type="project" value="TreeGrafter"/>
</dbReference>
<feature type="domain" description="AMP-dependent synthetase/ligase" evidence="4">
    <location>
        <begin position="76"/>
        <end position="179"/>
    </location>
</feature>
<dbReference type="WBParaSite" id="ASIM_0000342701-mRNA-1">
    <property type="protein sequence ID" value="ASIM_0000342701-mRNA-1"/>
    <property type="gene ID" value="ASIM_0000342701"/>
</dbReference>
<evidence type="ECO:0000313" key="5">
    <source>
        <dbReference type="EMBL" id="VDK21450.1"/>
    </source>
</evidence>
<evidence type="ECO:0000256" key="3">
    <source>
        <dbReference type="ARBA" id="ARBA00026121"/>
    </source>
</evidence>